<reference evidence="2 3" key="1">
    <citation type="submission" date="2019-03" db="EMBL/GenBank/DDBJ databases">
        <title>Genome sequence of Sphingomonas sp. 17J27-24.</title>
        <authorList>
            <person name="Kim M."/>
            <person name="Maeng S."/>
            <person name="Sathiyaraj S."/>
        </authorList>
    </citation>
    <scope>NUCLEOTIDE SEQUENCE [LARGE SCALE GENOMIC DNA]</scope>
    <source>
        <strain evidence="2 3">17J27-24</strain>
    </source>
</reference>
<evidence type="ECO:0000313" key="2">
    <source>
        <dbReference type="EMBL" id="TFI59898.1"/>
    </source>
</evidence>
<feature type="domain" description="Glycosyltransferase 2-like" evidence="1">
    <location>
        <begin position="14"/>
        <end position="128"/>
    </location>
</feature>
<name>A0A4Y8ZV46_9SPHN</name>
<organism evidence="2 3">
    <name type="scientific">Sphingomonas parva</name>
    <dbReference type="NCBI Taxonomy" id="2555898"/>
    <lineage>
        <taxon>Bacteria</taxon>
        <taxon>Pseudomonadati</taxon>
        <taxon>Pseudomonadota</taxon>
        <taxon>Alphaproteobacteria</taxon>
        <taxon>Sphingomonadales</taxon>
        <taxon>Sphingomonadaceae</taxon>
        <taxon>Sphingomonas</taxon>
    </lineage>
</organism>
<dbReference type="PANTHER" id="PTHR43685:SF2">
    <property type="entry name" value="GLYCOSYLTRANSFERASE 2-LIKE DOMAIN-CONTAINING PROTEIN"/>
    <property type="match status" value="1"/>
</dbReference>
<keyword evidence="2" id="KW-0808">Transferase</keyword>
<dbReference type="Pfam" id="PF00535">
    <property type="entry name" value="Glycos_transf_2"/>
    <property type="match status" value="1"/>
</dbReference>
<dbReference type="InterPro" id="IPR029044">
    <property type="entry name" value="Nucleotide-diphossugar_trans"/>
</dbReference>
<gene>
    <name evidence="2" type="ORF">E2493_01205</name>
</gene>
<proteinExistence type="predicted"/>
<dbReference type="PANTHER" id="PTHR43685">
    <property type="entry name" value="GLYCOSYLTRANSFERASE"/>
    <property type="match status" value="1"/>
</dbReference>
<keyword evidence="3" id="KW-1185">Reference proteome</keyword>
<comment type="caution">
    <text evidence="2">The sequence shown here is derived from an EMBL/GenBank/DDBJ whole genome shotgun (WGS) entry which is preliminary data.</text>
</comment>
<dbReference type="AlphaFoldDB" id="A0A4Y8ZV46"/>
<dbReference type="Gene3D" id="3.90.550.10">
    <property type="entry name" value="Spore Coat Polysaccharide Biosynthesis Protein SpsA, Chain A"/>
    <property type="match status" value="1"/>
</dbReference>
<sequence>MIEVFSVPDRPSISIAMASYQGASFIEAQLESFAQQTLLPDEVVICDDGSSDGTGDVVARFAKDAPFAIRFQPNPERLGYTRNFERALTLCNGSLIFISDQDDVWLPEKLATVVAAFEAHPRARVVVNDQIITDREMVDTGITKLGNLHRMGMTSDGLIEGCCTALRKEWRDLLFPIPDGAGDLVQPTLLSYDRWINEMAILLDVREMVPRPLQLFRRHGGNATTWLLSEPRKIGTLDLVGTRARTVPSGAWAERARLLGFYTHWLQERQDLLAEQGIGIDRAMKRVEHERESLERRIALTRSPLLRRVPQIARMLLEGRYRYFYGWKSALRDVVRAER</sequence>
<dbReference type="SUPFAM" id="SSF53448">
    <property type="entry name" value="Nucleotide-diphospho-sugar transferases"/>
    <property type="match status" value="1"/>
</dbReference>
<dbReference type="RefSeq" id="WP_135082909.1">
    <property type="nucleotide sequence ID" value="NZ_SPDV01000002.1"/>
</dbReference>
<dbReference type="InterPro" id="IPR001173">
    <property type="entry name" value="Glyco_trans_2-like"/>
</dbReference>
<evidence type="ECO:0000259" key="1">
    <source>
        <dbReference type="Pfam" id="PF00535"/>
    </source>
</evidence>
<dbReference type="OrthoDB" id="9813349at2"/>
<dbReference type="EMBL" id="SPDV01000002">
    <property type="protein sequence ID" value="TFI59898.1"/>
    <property type="molecule type" value="Genomic_DNA"/>
</dbReference>
<dbReference type="InterPro" id="IPR050834">
    <property type="entry name" value="Glycosyltransf_2"/>
</dbReference>
<dbReference type="GO" id="GO:0016740">
    <property type="term" value="F:transferase activity"/>
    <property type="evidence" value="ECO:0007669"/>
    <property type="project" value="UniProtKB-KW"/>
</dbReference>
<protein>
    <submittedName>
        <fullName evidence="2">Glycosyltransferase</fullName>
    </submittedName>
</protein>
<evidence type="ECO:0000313" key="3">
    <source>
        <dbReference type="Proteomes" id="UP000298213"/>
    </source>
</evidence>
<accession>A0A4Y8ZV46</accession>
<dbReference type="Proteomes" id="UP000298213">
    <property type="component" value="Unassembled WGS sequence"/>
</dbReference>